<organism evidence="3 4">
    <name type="scientific">Ascobolus immersus RN42</name>
    <dbReference type="NCBI Taxonomy" id="1160509"/>
    <lineage>
        <taxon>Eukaryota</taxon>
        <taxon>Fungi</taxon>
        <taxon>Dikarya</taxon>
        <taxon>Ascomycota</taxon>
        <taxon>Pezizomycotina</taxon>
        <taxon>Pezizomycetes</taxon>
        <taxon>Pezizales</taxon>
        <taxon>Ascobolaceae</taxon>
        <taxon>Ascobolus</taxon>
    </lineage>
</organism>
<dbReference type="PANTHER" id="PTHR47843:SF5">
    <property type="entry name" value="BTB_POZ DOMAIN PROTEIN"/>
    <property type="match status" value="1"/>
</dbReference>
<evidence type="ECO:0000256" key="1">
    <source>
        <dbReference type="SAM" id="MobiDB-lite"/>
    </source>
</evidence>
<protein>
    <submittedName>
        <fullName evidence="3">POZ domain-containing protein</fullName>
    </submittedName>
</protein>
<dbReference type="Pfam" id="PF00651">
    <property type="entry name" value="BTB"/>
    <property type="match status" value="1"/>
</dbReference>
<accession>A0A3N4HHG2</accession>
<feature type="domain" description="BTB" evidence="2">
    <location>
        <begin position="63"/>
        <end position="125"/>
    </location>
</feature>
<dbReference type="PROSITE" id="PS50097">
    <property type="entry name" value="BTB"/>
    <property type="match status" value="1"/>
</dbReference>
<dbReference type="STRING" id="1160509.A0A3N4HHG2"/>
<keyword evidence="4" id="KW-1185">Reference proteome</keyword>
<dbReference type="Gene3D" id="3.30.710.10">
    <property type="entry name" value="Potassium Channel Kv1.1, Chain A"/>
    <property type="match status" value="1"/>
</dbReference>
<dbReference type="SUPFAM" id="SSF54695">
    <property type="entry name" value="POZ domain"/>
    <property type="match status" value="1"/>
</dbReference>
<dbReference type="OrthoDB" id="6359816at2759"/>
<sequence length="275" mass="31488">MADGDDTDMVFVYTHDALHPPTPVDSRAPSPSFIRSSSYDPKPEPASSVTSACARLLLNEEFSDFKIKVEGMTWPAHKAVVCSQSEFFKVALRGDFLEAQEGTIAIPDETAKNIYRLLRYLYTGDYHDFPTHWYDEESNVEAIQEFRELDRSPLFDMMDWSEIRYSSRSNLAMYRLADKYGIPGLARLACDKLYFAVRNLGTVDDIAIIAHDVYSATDKKDDPLRKVVREVMFDGPLITDWREMDGCEAMMCLIRDHGDFALELVLKLLKEREHC</sequence>
<evidence type="ECO:0000259" key="2">
    <source>
        <dbReference type="PROSITE" id="PS50097"/>
    </source>
</evidence>
<dbReference type="SMART" id="SM00225">
    <property type="entry name" value="BTB"/>
    <property type="match status" value="1"/>
</dbReference>
<dbReference type="InterPro" id="IPR011333">
    <property type="entry name" value="SKP1/BTB/POZ_sf"/>
</dbReference>
<evidence type="ECO:0000313" key="3">
    <source>
        <dbReference type="EMBL" id="RPA71751.1"/>
    </source>
</evidence>
<feature type="region of interest" description="Disordered" evidence="1">
    <location>
        <begin position="21"/>
        <end position="46"/>
    </location>
</feature>
<dbReference type="PANTHER" id="PTHR47843">
    <property type="entry name" value="BTB DOMAIN-CONTAINING PROTEIN-RELATED"/>
    <property type="match status" value="1"/>
</dbReference>
<proteinExistence type="predicted"/>
<reference evidence="3 4" key="1">
    <citation type="journal article" date="2018" name="Nat. Ecol. Evol.">
        <title>Pezizomycetes genomes reveal the molecular basis of ectomycorrhizal truffle lifestyle.</title>
        <authorList>
            <person name="Murat C."/>
            <person name="Payen T."/>
            <person name="Noel B."/>
            <person name="Kuo A."/>
            <person name="Morin E."/>
            <person name="Chen J."/>
            <person name="Kohler A."/>
            <person name="Krizsan K."/>
            <person name="Balestrini R."/>
            <person name="Da Silva C."/>
            <person name="Montanini B."/>
            <person name="Hainaut M."/>
            <person name="Levati E."/>
            <person name="Barry K.W."/>
            <person name="Belfiori B."/>
            <person name="Cichocki N."/>
            <person name="Clum A."/>
            <person name="Dockter R.B."/>
            <person name="Fauchery L."/>
            <person name="Guy J."/>
            <person name="Iotti M."/>
            <person name="Le Tacon F."/>
            <person name="Lindquist E.A."/>
            <person name="Lipzen A."/>
            <person name="Malagnac F."/>
            <person name="Mello A."/>
            <person name="Molinier V."/>
            <person name="Miyauchi S."/>
            <person name="Poulain J."/>
            <person name="Riccioni C."/>
            <person name="Rubini A."/>
            <person name="Sitrit Y."/>
            <person name="Splivallo R."/>
            <person name="Traeger S."/>
            <person name="Wang M."/>
            <person name="Zifcakova L."/>
            <person name="Wipf D."/>
            <person name="Zambonelli A."/>
            <person name="Paolocci F."/>
            <person name="Nowrousian M."/>
            <person name="Ottonello S."/>
            <person name="Baldrian P."/>
            <person name="Spatafora J.W."/>
            <person name="Henrissat B."/>
            <person name="Nagy L.G."/>
            <person name="Aury J.M."/>
            <person name="Wincker P."/>
            <person name="Grigoriev I.V."/>
            <person name="Bonfante P."/>
            <person name="Martin F.M."/>
        </authorList>
    </citation>
    <scope>NUCLEOTIDE SEQUENCE [LARGE SCALE GENOMIC DNA]</scope>
    <source>
        <strain evidence="3 4">RN42</strain>
    </source>
</reference>
<dbReference type="InterPro" id="IPR000210">
    <property type="entry name" value="BTB/POZ_dom"/>
</dbReference>
<gene>
    <name evidence="3" type="ORF">BJ508DRAFT_419803</name>
</gene>
<dbReference type="Proteomes" id="UP000275078">
    <property type="component" value="Unassembled WGS sequence"/>
</dbReference>
<name>A0A3N4HHG2_ASCIM</name>
<dbReference type="CDD" id="cd18186">
    <property type="entry name" value="BTB_POZ_ZBTB_KLHL-like"/>
    <property type="match status" value="1"/>
</dbReference>
<dbReference type="EMBL" id="ML119902">
    <property type="protein sequence ID" value="RPA71751.1"/>
    <property type="molecule type" value="Genomic_DNA"/>
</dbReference>
<dbReference type="AlphaFoldDB" id="A0A3N4HHG2"/>
<evidence type="ECO:0000313" key="4">
    <source>
        <dbReference type="Proteomes" id="UP000275078"/>
    </source>
</evidence>